<gene>
    <name evidence="7" type="ORF">Dac01nite_08230</name>
</gene>
<evidence type="ECO:0000256" key="5">
    <source>
        <dbReference type="ARBA" id="ARBA00023136"/>
    </source>
</evidence>
<feature type="transmembrane region" description="Helical" evidence="6">
    <location>
        <begin position="6"/>
        <end position="29"/>
    </location>
</feature>
<dbReference type="PANTHER" id="PTHR30086:SF20">
    <property type="entry name" value="ARGININE EXPORTER PROTEIN ARGO-RELATED"/>
    <property type="match status" value="1"/>
</dbReference>
<evidence type="ECO:0000256" key="3">
    <source>
        <dbReference type="ARBA" id="ARBA00022692"/>
    </source>
</evidence>
<dbReference type="GO" id="GO:0005886">
    <property type="term" value="C:plasma membrane"/>
    <property type="evidence" value="ECO:0007669"/>
    <property type="project" value="UniProtKB-SubCell"/>
</dbReference>
<name>A0A919UJ68_9MICO</name>
<dbReference type="InterPro" id="IPR001123">
    <property type="entry name" value="LeuE-type"/>
</dbReference>
<evidence type="ECO:0000313" key="8">
    <source>
        <dbReference type="Proteomes" id="UP000652354"/>
    </source>
</evidence>
<feature type="transmembrane region" description="Helical" evidence="6">
    <location>
        <begin position="200"/>
        <end position="216"/>
    </location>
</feature>
<keyword evidence="2" id="KW-1003">Cell membrane</keyword>
<proteinExistence type="predicted"/>
<dbReference type="GO" id="GO:0015171">
    <property type="term" value="F:amino acid transmembrane transporter activity"/>
    <property type="evidence" value="ECO:0007669"/>
    <property type="project" value="TreeGrafter"/>
</dbReference>
<comment type="subcellular location">
    <subcellularLocation>
        <location evidence="1">Cell membrane</location>
        <topology evidence="1">Multi-pass membrane protein</topology>
    </subcellularLocation>
</comment>
<keyword evidence="3 6" id="KW-0812">Transmembrane</keyword>
<reference evidence="7" key="1">
    <citation type="submission" date="2021-01" db="EMBL/GenBank/DDBJ databases">
        <title>Whole genome shotgun sequence of Demequina activiva NBRC 110675.</title>
        <authorList>
            <person name="Komaki H."/>
            <person name="Tamura T."/>
        </authorList>
    </citation>
    <scope>NUCLEOTIDE SEQUENCE</scope>
    <source>
        <strain evidence="7">NBRC 110675</strain>
    </source>
</reference>
<dbReference type="Pfam" id="PF01810">
    <property type="entry name" value="LysE"/>
    <property type="match status" value="1"/>
</dbReference>
<keyword evidence="8" id="KW-1185">Reference proteome</keyword>
<keyword evidence="4 6" id="KW-1133">Transmembrane helix</keyword>
<feature type="transmembrane region" description="Helical" evidence="6">
    <location>
        <begin position="41"/>
        <end position="66"/>
    </location>
</feature>
<sequence length="220" mass="22642">MISWDTLAAFVALSFVIIVIPGPSVLFIVGRALQHGRREALLSVVGNAGGEVVHAVLVAVGIGALIAASATAFTVLKIAGGAYLVYLGIQAVRHRRDGLAMPTADAQAADVLTSPPLTSRRVLAESFTVGVTNPKTLVFVAAVLPQFVDPSRGPAWAQILLLGLVFAVVAVISDGAYALLASGARSWFASSPTRVARMRATGGAMMAALGVALMLSRRAA</sequence>
<evidence type="ECO:0000256" key="2">
    <source>
        <dbReference type="ARBA" id="ARBA00022475"/>
    </source>
</evidence>
<evidence type="ECO:0000313" key="7">
    <source>
        <dbReference type="EMBL" id="GIG54071.1"/>
    </source>
</evidence>
<evidence type="ECO:0000256" key="4">
    <source>
        <dbReference type="ARBA" id="ARBA00022989"/>
    </source>
</evidence>
<dbReference type="AlphaFoldDB" id="A0A919UJ68"/>
<keyword evidence="5 6" id="KW-0472">Membrane</keyword>
<dbReference type="PANTHER" id="PTHR30086">
    <property type="entry name" value="ARGININE EXPORTER PROTEIN ARGO"/>
    <property type="match status" value="1"/>
</dbReference>
<organism evidence="7 8">
    <name type="scientific">Demequina activiva</name>
    <dbReference type="NCBI Taxonomy" id="1582364"/>
    <lineage>
        <taxon>Bacteria</taxon>
        <taxon>Bacillati</taxon>
        <taxon>Actinomycetota</taxon>
        <taxon>Actinomycetes</taxon>
        <taxon>Micrococcales</taxon>
        <taxon>Demequinaceae</taxon>
        <taxon>Demequina</taxon>
    </lineage>
</organism>
<dbReference type="RefSeq" id="WP_203653548.1">
    <property type="nucleotide sequence ID" value="NZ_BONR01000001.1"/>
</dbReference>
<comment type="caution">
    <text evidence="7">The sequence shown here is derived from an EMBL/GenBank/DDBJ whole genome shotgun (WGS) entry which is preliminary data.</text>
</comment>
<dbReference type="Proteomes" id="UP000652354">
    <property type="component" value="Unassembled WGS sequence"/>
</dbReference>
<protein>
    <submittedName>
        <fullName evidence="7">Lysine transporter LysE</fullName>
    </submittedName>
</protein>
<evidence type="ECO:0000256" key="1">
    <source>
        <dbReference type="ARBA" id="ARBA00004651"/>
    </source>
</evidence>
<dbReference type="PIRSF" id="PIRSF006324">
    <property type="entry name" value="LeuE"/>
    <property type="match status" value="1"/>
</dbReference>
<feature type="transmembrane region" description="Helical" evidence="6">
    <location>
        <begin position="159"/>
        <end position="180"/>
    </location>
</feature>
<evidence type="ECO:0000256" key="6">
    <source>
        <dbReference type="SAM" id="Phobius"/>
    </source>
</evidence>
<accession>A0A919UJ68</accession>
<dbReference type="EMBL" id="BONR01000001">
    <property type="protein sequence ID" value="GIG54071.1"/>
    <property type="molecule type" value="Genomic_DNA"/>
</dbReference>
<feature type="transmembrane region" description="Helical" evidence="6">
    <location>
        <begin position="72"/>
        <end position="92"/>
    </location>
</feature>